<dbReference type="Pfam" id="PF11737">
    <property type="entry name" value="DUF3300"/>
    <property type="match status" value="1"/>
</dbReference>
<dbReference type="PANTHER" id="PTHR40269:SF1">
    <property type="entry name" value="OUTER MEMBRANE PROTEIN"/>
    <property type="match status" value="1"/>
</dbReference>
<dbReference type="Proteomes" id="UP000068164">
    <property type="component" value="Unassembled WGS sequence"/>
</dbReference>
<proteinExistence type="predicted"/>
<feature type="signal peptide" evidence="1">
    <location>
        <begin position="1"/>
        <end position="32"/>
    </location>
</feature>
<dbReference type="PROSITE" id="PS51257">
    <property type="entry name" value="PROKAR_LIPOPROTEIN"/>
    <property type="match status" value="1"/>
</dbReference>
<feature type="chain" id="PRO_5007178921" description="DUF3300 domain-containing protein" evidence="1">
    <location>
        <begin position="33"/>
        <end position="158"/>
    </location>
</feature>
<gene>
    <name evidence="2" type="ORF">AS026_13100</name>
</gene>
<name>A0A125Q6E8_9HYPH</name>
<accession>A0A125Q6E8</accession>
<evidence type="ECO:0008006" key="4">
    <source>
        <dbReference type="Google" id="ProtNLM"/>
    </source>
</evidence>
<organism evidence="2 3">
    <name type="scientific">Rhizobium altiplani</name>
    <dbReference type="NCBI Taxonomy" id="1864509"/>
    <lineage>
        <taxon>Bacteria</taxon>
        <taxon>Pseudomonadati</taxon>
        <taxon>Pseudomonadota</taxon>
        <taxon>Alphaproteobacteria</taxon>
        <taxon>Hyphomicrobiales</taxon>
        <taxon>Rhizobiaceae</taxon>
        <taxon>Rhizobium/Agrobacterium group</taxon>
        <taxon>Rhizobium</taxon>
    </lineage>
</organism>
<dbReference type="InterPro" id="IPR021728">
    <property type="entry name" value="DUF3300"/>
</dbReference>
<comment type="caution">
    <text evidence="2">The sequence shown here is derived from an EMBL/GenBank/DDBJ whole genome shotgun (WGS) entry which is preliminary data.</text>
</comment>
<dbReference type="EMBL" id="LNCD01000103">
    <property type="protein sequence ID" value="KWV47705.1"/>
    <property type="molecule type" value="Genomic_DNA"/>
</dbReference>
<sequence length="158" mass="17035">MAFRFLNAYARRSAISLAAVTFIGCGADMVHAQDQAAASQISATARSAASTELSDEDMQALVARIALYRDELVALVTSASLYPLQVVEASRFLDRVETNSSLKPKADWGGSVVSLLNYPAIVKIMSDDVDWTQPLGDVIAVQQKGLLNPGDRWSVTED</sequence>
<evidence type="ECO:0000313" key="3">
    <source>
        <dbReference type="Proteomes" id="UP000068164"/>
    </source>
</evidence>
<dbReference type="PANTHER" id="PTHR40269">
    <property type="entry name" value="OUTER MEMBRANE PROTEIN-RELATED"/>
    <property type="match status" value="1"/>
</dbReference>
<evidence type="ECO:0000256" key="1">
    <source>
        <dbReference type="SAM" id="SignalP"/>
    </source>
</evidence>
<keyword evidence="3" id="KW-1185">Reference proteome</keyword>
<reference evidence="2 3" key="1">
    <citation type="submission" date="2015-11" db="EMBL/GenBank/DDBJ databases">
        <title>Draft Genome Sequence of the Strain BR 10423 (Rhizobium sp.) isolated from nodules of Mimosa pudica.</title>
        <authorList>
            <person name="Barauna A.C."/>
            <person name="Zilli J.E."/>
            <person name="Simoes-Araujo J.L."/>
            <person name="Reis V.M."/>
            <person name="James E.K."/>
            <person name="Reis F.B.Jr."/>
            <person name="Rouws L.F."/>
            <person name="Passos S.R."/>
            <person name="Gois S.R."/>
        </authorList>
    </citation>
    <scope>NUCLEOTIDE SEQUENCE [LARGE SCALE GENOMIC DNA]</scope>
    <source>
        <strain evidence="2 3">BR10423</strain>
    </source>
</reference>
<keyword evidence="1" id="KW-0732">Signal</keyword>
<protein>
    <recommendedName>
        <fullName evidence="4">DUF3300 domain-containing protein</fullName>
    </recommendedName>
</protein>
<evidence type="ECO:0000313" key="2">
    <source>
        <dbReference type="EMBL" id="KWV47705.1"/>
    </source>
</evidence>
<dbReference type="RefSeq" id="WP_062372135.1">
    <property type="nucleotide sequence ID" value="NZ_LNCD01000103.1"/>
</dbReference>
<dbReference type="AlphaFoldDB" id="A0A125Q6E8"/>